<evidence type="ECO:0000313" key="2">
    <source>
        <dbReference type="EMBL" id="KAF2088213.1"/>
    </source>
</evidence>
<feature type="region of interest" description="Disordered" evidence="1">
    <location>
        <begin position="177"/>
        <end position="232"/>
    </location>
</feature>
<name>A0A9P4M0T6_9PEZI</name>
<evidence type="ECO:0000313" key="3">
    <source>
        <dbReference type="Proteomes" id="UP000799776"/>
    </source>
</evidence>
<proteinExistence type="predicted"/>
<protein>
    <submittedName>
        <fullName evidence="2">Uncharacterized protein</fullName>
    </submittedName>
</protein>
<dbReference type="AlphaFoldDB" id="A0A9P4M0T6"/>
<gene>
    <name evidence="2" type="ORF">K490DRAFT_56226</name>
</gene>
<reference evidence="2" key="1">
    <citation type="journal article" date="2020" name="Stud. Mycol.">
        <title>101 Dothideomycetes genomes: a test case for predicting lifestyles and emergence of pathogens.</title>
        <authorList>
            <person name="Haridas S."/>
            <person name="Albert R."/>
            <person name="Binder M."/>
            <person name="Bloem J."/>
            <person name="Labutti K."/>
            <person name="Salamov A."/>
            <person name="Andreopoulos B."/>
            <person name="Baker S."/>
            <person name="Barry K."/>
            <person name="Bills G."/>
            <person name="Bluhm B."/>
            <person name="Cannon C."/>
            <person name="Castanera R."/>
            <person name="Culley D."/>
            <person name="Daum C."/>
            <person name="Ezra D."/>
            <person name="Gonzalez J."/>
            <person name="Henrissat B."/>
            <person name="Kuo A."/>
            <person name="Liang C."/>
            <person name="Lipzen A."/>
            <person name="Lutzoni F."/>
            <person name="Magnuson J."/>
            <person name="Mondo S."/>
            <person name="Nolan M."/>
            <person name="Ohm R."/>
            <person name="Pangilinan J."/>
            <person name="Park H.-J."/>
            <person name="Ramirez L."/>
            <person name="Alfaro M."/>
            <person name="Sun H."/>
            <person name="Tritt A."/>
            <person name="Yoshinaga Y."/>
            <person name="Zwiers L.-H."/>
            <person name="Turgeon B."/>
            <person name="Goodwin S."/>
            <person name="Spatafora J."/>
            <person name="Crous P."/>
            <person name="Grigoriev I."/>
        </authorList>
    </citation>
    <scope>NUCLEOTIDE SEQUENCE</scope>
    <source>
        <strain evidence="2">CBS 121410</strain>
    </source>
</reference>
<sequence>MPVPEHSLQLLRQLVRRILLQDNWAQFVTSAGNSYASFKCLQLGKRDVLPKEEELIDPIGHITVNNVEYAVGFKRSIPIQAQNPESIEPTPSISDSINPVPTSGYTHLPLPPNRPTPCIPYTDKLGYIQDTTQSTHPEFSRCPGGPNKPAAVPAHTIIPIGPYNLNGTCPTPTKSIAASTAKAPTRPFDDSTSSDWDFEYQQEPEDKTPLGNGTAPVAFVNLTNPPTDDEKAGYEDDAVAIAYTSPN</sequence>
<organism evidence="2 3">
    <name type="scientific">Saccharata proteae CBS 121410</name>
    <dbReference type="NCBI Taxonomy" id="1314787"/>
    <lineage>
        <taxon>Eukaryota</taxon>
        <taxon>Fungi</taxon>
        <taxon>Dikarya</taxon>
        <taxon>Ascomycota</taxon>
        <taxon>Pezizomycotina</taxon>
        <taxon>Dothideomycetes</taxon>
        <taxon>Dothideomycetes incertae sedis</taxon>
        <taxon>Botryosphaeriales</taxon>
        <taxon>Saccharataceae</taxon>
        <taxon>Saccharata</taxon>
    </lineage>
</organism>
<keyword evidence="3" id="KW-1185">Reference proteome</keyword>
<accession>A0A9P4M0T6</accession>
<dbReference type="EMBL" id="ML978717">
    <property type="protein sequence ID" value="KAF2088213.1"/>
    <property type="molecule type" value="Genomic_DNA"/>
</dbReference>
<comment type="caution">
    <text evidence="2">The sequence shown here is derived from an EMBL/GenBank/DDBJ whole genome shotgun (WGS) entry which is preliminary data.</text>
</comment>
<dbReference type="Proteomes" id="UP000799776">
    <property type="component" value="Unassembled WGS sequence"/>
</dbReference>
<evidence type="ECO:0000256" key="1">
    <source>
        <dbReference type="SAM" id="MobiDB-lite"/>
    </source>
</evidence>